<evidence type="ECO:0000256" key="1">
    <source>
        <dbReference type="SAM" id="MobiDB-lite"/>
    </source>
</evidence>
<evidence type="ECO:0000313" key="3">
    <source>
        <dbReference type="EMBL" id="MBB6050140.1"/>
    </source>
</evidence>
<protein>
    <submittedName>
        <fullName evidence="3">Outer membrane protein assembly factor BamB</fullName>
    </submittedName>
</protein>
<dbReference type="Pfam" id="PF13360">
    <property type="entry name" value="PQQ_2"/>
    <property type="match status" value="1"/>
</dbReference>
<evidence type="ECO:0000313" key="4">
    <source>
        <dbReference type="Proteomes" id="UP000520814"/>
    </source>
</evidence>
<feature type="domain" description="Pyrrolo-quinoline quinone repeat" evidence="2">
    <location>
        <begin position="66"/>
        <end position="316"/>
    </location>
</feature>
<proteinExistence type="predicted"/>
<dbReference type="AlphaFoldDB" id="A0A7W9SPM3"/>
<reference evidence="3 4" key="1">
    <citation type="submission" date="2020-08" db="EMBL/GenBank/DDBJ databases">
        <title>Genomic Encyclopedia of Type Strains, Phase IV (KMG-IV): sequencing the most valuable type-strain genomes for metagenomic binning, comparative biology and taxonomic classification.</title>
        <authorList>
            <person name="Goeker M."/>
        </authorList>
    </citation>
    <scope>NUCLEOTIDE SEQUENCE [LARGE SCALE GENOMIC DNA]</scope>
    <source>
        <strain evidence="3 4">DSM 23562</strain>
    </source>
</reference>
<dbReference type="RefSeq" id="WP_184194514.1">
    <property type="nucleotide sequence ID" value="NZ_JACHGW010000002.1"/>
</dbReference>
<gene>
    <name evidence="3" type="ORF">HNQ39_001931</name>
</gene>
<evidence type="ECO:0000259" key="2">
    <source>
        <dbReference type="Pfam" id="PF13360"/>
    </source>
</evidence>
<keyword evidence="4" id="KW-1185">Reference proteome</keyword>
<dbReference type="Proteomes" id="UP000520814">
    <property type="component" value="Unassembled WGS sequence"/>
</dbReference>
<comment type="caution">
    <text evidence="3">The sequence shown here is derived from an EMBL/GenBank/DDBJ whole genome shotgun (WGS) entry which is preliminary data.</text>
</comment>
<sequence>MANNWLQYGGPNRDFSLPQAPAPRGAPTVRWRRGLGEGTAGIVGDEKALFTLYAEGFNKSREAGVEVVVSLDAATGKTRWEHKTPVAMLPKQESYTSDPIRPQATPLLWQGKLLTLGFTGFLKCFEAATGKILWERDLVKELDATPVQFGFAASPLAYDGAFVVHVGGKQATLVAFEPRDGRIRWKSAPAEPSYASPMRVRIDGEDQLVQLTRDALVGVAAKDGAARWSYPMPKLGLTNVPTPLVLPEQRVVISGQGVLGTRLLRLTKNAATEVWVNTKSTYFYCNWAATRELVLGCNNGGFISALRLTDGQELWRERGQTDGNLLQLGDDTLFLRGDGLLTRGRATEGGLKTEPGVPLLTGRCWTPPTVIGELFYARDNKEILAASLK</sequence>
<organism evidence="3 4">
    <name type="scientific">Armatimonas rosea</name>
    <dbReference type="NCBI Taxonomy" id="685828"/>
    <lineage>
        <taxon>Bacteria</taxon>
        <taxon>Bacillati</taxon>
        <taxon>Armatimonadota</taxon>
        <taxon>Armatimonadia</taxon>
        <taxon>Armatimonadales</taxon>
        <taxon>Armatimonadaceae</taxon>
        <taxon>Armatimonas</taxon>
    </lineage>
</organism>
<accession>A0A7W9SPM3</accession>
<dbReference type="EMBL" id="JACHGW010000002">
    <property type="protein sequence ID" value="MBB6050140.1"/>
    <property type="molecule type" value="Genomic_DNA"/>
</dbReference>
<dbReference type="PANTHER" id="PTHR34512:SF30">
    <property type="entry name" value="OUTER MEMBRANE PROTEIN ASSEMBLY FACTOR BAMB"/>
    <property type="match status" value="1"/>
</dbReference>
<dbReference type="InterPro" id="IPR015943">
    <property type="entry name" value="WD40/YVTN_repeat-like_dom_sf"/>
</dbReference>
<dbReference type="Gene3D" id="2.130.10.10">
    <property type="entry name" value="YVTN repeat-like/Quinoprotein amine dehydrogenase"/>
    <property type="match status" value="2"/>
</dbReference>
<name>A0A7W9SPM3_ARMRO</name>
<dbReference type="InterPro" id="IPR011047">
    <property type="entry name" value="Quinoprotein_ADH-like_sf"/>
</dbReference>
<dbReference type="PANTHER" id="PTHR34512">
    <property type="entry name" value="CELL SURFACE PROTEIN"/>
    <property type="match status" value="1"/>
</dbReference>
<dbReference type="InterPro" id="IPR002372">
    <property type="entry name" value="PQQ_rpt_dom"/>
</dbReference>
<feature type="region of interest" description="Disordered" evidence="1">
    <location>
        <begin position="1"/>
        <end position="26"/>
    </location>
</feature>
<dbReference type="SUPFAM" id="SSF50998">
    <property type="entry name" value="Quinoprotein alcohol dehydrogenase-like"/>
    <property type="match status" value="1"/>
</dbReference>